<name>A0ABT2JTF8_9ACTN</name>
<evidence type="ECO:0000313" key="2">
    <source>
        <dbReference type="Proteomes" id="UP001156389"/>
    </source>
</evidence>
<evidence type="ECO:0000313" key="1">
    <source>
        <dbReference type="EMBL" id="MCT2591167.1"/>
    </source>
</evidence>
<sequence length="81" mass="8665">MSPRPRAADILKPAGPCCHCKQHADERITVTYAERGSSPAQAPLCCLPCARSLLLHGAGHTWLAGDLAAIDTERTPPDGYR</sequence>
<protein>
    <submittedName>
        <fullName evidence="1">Uncharacterized protein</fullName>
    </submittedName>
</protein>
<comment type="caution">
    <text evidence="1">The sequence shown here is derived from an EMBL/GenBank/DDBJ whole genome shotgun (WGS) entry which is preliminary data.</text>
</comment>
<dbReference type="EMBL" id="JAJAGO010000006">
    <property type="protein sequence ID" value="MCT2591167.1"/>
    <property type="molecule type" value="Genomic_DNA"/>
</dbReference>
<accession>A0ABT2JTF8</accession>
<dbReference type="Proteomes" id="UP001156389">
    <property type="component" value="Unassembled WGS sequence"/>
</dbReference>
<gene>
    <name evidence="1" type="ORF">LHJ74_14830</name>
</gene>
<proteinExistence type="predicted"/>
<organism evidence="1 2">
    <name type="scientific">Streptomyces gossypii</name>
    <dbReference type="NCBI Taxonomy" id="2883101"/>
    <lineage>
        <taxon>Bacteria</taxon>
        <taxon>Bacillati</taxon>
        <taxon>Actinomycetota</taxon>
        <taxon>Actinomycetes</taxon>
        <taxon>Kitasatosporales</taxon>
        <taxon>Streptomycetaceae</taxon>
        <taxon>Streptomyces</taxon>
    </lineage>
</organism>
<keyword evidence="2" id="KW-1185">Reference proteome</keyword>
<dbReference type="RefSeq" id="WP_260218494.1">
    <property type="nucleotide sequence ID" value="NZ_JAJAGO010000006.1"/>
</dbReference>
<reference evidence="1 2" key="1">
    <citation type="submission" date="2021-10" db="EMBL/GenBank/DDBJ databases">
        <title>Streptomyces gossypii sp. nov., isolated from soil collected from cotton field.</title>
        <authorList>
            <person name="Ge X."/>
            <person name="Chen X."/>
            <person name="Liu W."/>
        </authorList>
    </citation>
    <scope>NUCLEOTIDE SEQUENCE [LARGE SCALE GENOMIC DNA]</scope>
    <source>
        <strain evidence="1 2">N2-109</strain>
    </source>
</reference>